<evidence type="ECO:0000313" key="2">
    <source>
        <dbReference type="Proteomes" id="UP000536604"/>
    </source>
</evidence>
<sequence>MDTPVSTDYVRTQLARALATAHNHTDPAVRKAAERRAHSWKRVRKGMEKGTLAIGSRTPVRHLPAWVTPEVIHGGFATGLPAAGGPLRPHEEELARRHGLPADRSALYTHHLTEEGIAALTRLLDSGDYALDQPEQAALLAVAWLLRAGDTAGALDLIAELDRFAPALCLTPRPEPHHALPPGTVHRRTVAEVRTALDERAQRTGQPHALREALTVWNPFADRVLAHWLETADDSGPDAHRPQGWSERGAALLAEYERLAAEHTLCTKHRKPGRNLAILLAALREALSGELSPRLRGLLRHAADSMVAKRGRPGSERHILLRARQAAQAALPTHDMSARLLSARLEPLPQSSGVPGIDRLLSPVTAEEARRFGMPEGHPLPGGLRTIAARAAAAPLGELVERGVVPSAEVLAELVPALAAQTEAGSSTDPALARLLSAHRAAFSRRRSLLLLNLEHQVRAHELPWIRALERHRDAAETRRRAARELILHLGNAVLTHFPGTIVPNPLVRELDSLARAAELDVPFVEELAADIFTGRFTPKFARAAELAARQVRGSLYARYYGLAPEKTYAPKTFAALCHSRADNTRGRPLVSPARNGTVIEQAQILTTHNLAALVELGARPAGGWAEAARRSLASAVHMVAAVPREGGYADLPRIKNAAFAWRQGVFFLSRCSPGEQREELAETERRVADLPEVAQERLRPALGGLRAAQEGRPAERGVLFLGWSVGPHRMLRIGR</sequence>
<dbReference type="Proteomes" id="UP000536604">
    <property type="component" value="Unassembled WGS sequence"/>
</dbReference>
<comment type="caution">
    <text evidence="1">The sequence shown here is derived from an EMBL/GenBank/DDBJ whole genome shotgun (WGS) entry which is preliminary data.</text>
</comment>
<dbReference type="RefSeq" id="WP_184290804.1">
    <property type="nucleotide sequence ID" value="NZ_JACHJO010000005.1"/>
</dbReference>
<reference evidence="1 2" key="1">
    <citation type="submission" date="2020-08" db="EMBL/GenBank/DDBJ databases">
        <title>Genomic Encyclopedia of Type Strains, Phase III (KMG-III): the genomes of soil and plant-associated and newly described type strains.</title>
        <authorList>
            <person name="Whitman W."/>
        </authorList>
    </citation>
    <scope>NUCLEOTIDE SEQUENCE [LARGE SCALE GENOMIC DNA]</scope>
    <source>
        <strain evidence="1 2">CECT 8712</strain>
    </source>
</reference>
<name>A0A841IVA5_9ACTN</name>
<evidence type="ECO:0000313" key="1">
    <source>
        <dbReference type="EMBL" id="MBB6120108.1"/>
    </source>
</evidence>
<protein>
    <submittedName>
        <fullName evidence="1">Uncharacterized protein</fullName>
    </submittedName>
</protein>
<dbReference type="EMBL" id="JACHJO010000005">
    <property type="protein sequence ID" value="MBB6120108.1"/>
    <property type="molecule type" value="Genomic_DNA"/>
</dbReference>
<keyword evidence="2" id="KW-1185">Reference proteome</keyword>
<organism evidence="1 2">
    <name type="scientific">Nocardiopsis algeriensis</name>
    <dbReference type="NCBI Taxonomy" id="1478215"/>
    <lineage>
        <taxon>Bacteria</taxon>
        <taxon>Bacillati</taxon>
        <taxon>Actinomycetota</taxon>
        <taxon>Actinomycetes</taxon>
        <taxon>Streptosporangiales</taxon>
        <taxon>Nocardiopsidaceae</taxon>
        <taxon>Nocardiopsis</taxon>
    </lineage>
</organism>
<accession>A0A841IVA5</accession>
<proteinExistence type="predicted"/>
<dbReference type="AlphaFoldDB" id="A0A841IVA5"/>
<gene>
    <name evidence="1" type="ORF">FHS13_002059</name>
</gene>